<reference evidence="3 6" key="1">
    <citation type="submission" date="2015-09" db="EMBL/GenBank/DDBJ databases">
        <authorList>
            <consortium name="Pathogen Informatics"/>
        </authorList>
    </citation>
    <scope>NUCLEOTIDE SEQUENCE [LARGE SCALE GENOMIC DNA]</scope>
    <source>
        <strain evidence="3 6">2789STDY5608823</strain>
    </source>
</reference>
<dbReference type="Proteomes" id="UP001212741">
    <property type="component" value="Unassembled WGS sequence"/>
</dbReference>
<evidence type="ECO:0000256" key="2">
    <source>
        <dbReference type="SAM" id="Phobius"/>
    </source>
</evidence>
<feature type="transmembrane region" description="Helical" evidence="2">
    <location>
        <begin position="99"/>
        <end position="120"/>
    </location>
</feature>
<dbReference type="Proteomes" id="UP000469380">
    <property type="component" value="Unassembled WGS sequence"/>
</dbReference>
<dbReference type="Proteomes" id="UP000095468">
    <property type="component" value="Unassembled WGS sequence"/>
</dbReference>
<evidence type="ECO:0000313" key="3">
    <source>
        <dbReference type="EMBL" id="CUO47307.1"/>
    </source>
</evidence>
<feature type="compositionally biased region" description="Polar residues" evidence="1">
    <location>
        <begin position="1"/>
        <end position="10"/>
    </location>
</feature>
<name>A0A174FCK5_9ACTN</name>
<feature type="transmembrane region" description="Helical" evidence="2">
    <location>
        <begin position="132"/>
        <end position="151"/>
    </location>
</feature>
<keyword evidence="2" id="KW-0812">Transmembrane</keyword>
<sequence>MSTRSATNKRTQSHEVTGVARKSAASAKPARQAASSVRVVPASSKARRKELEKGENLEGLSKEEKRARKAKQRAKEDRIYTVSNILLKQDEDYTKRRRIWWIVLAIGMVLVVAIWASLYFAPAGMVSSPVQMVGIVLSYVIILGDFIYDFARIRPLRNMYRAQAEGMSENKLNALIERAAAEEDKKDSKKK</sequence>
<reference evidence="4" key="3">
    <citation type="submission" date="2023-01" db="EMBL/GenBank/DDBJ databases">
        <title>Human gut microbiome strain richness.</title>
        <authorList>
            <person name="Chen-Liaw A."/>
        </authorList>
    </citation>
    <scope>NUCLEOTIDE SEQUENCE</scope>
    <source>
        <strain evidence="4">D54st1_D6_D54t1_190329</strain>
    </source>
</reference>
<evidence type="ECO:0000313" key="4">
    <source>
        <dbReference type="EMBL" id="MDB1839741.1"/>
    </source>
</evidence>
<organism evidence="3 6">
    <name type="scientific">Collinsella aerofaciens</name>
    <dbReference type="NCBI Taxonomy" id="74426"/>
    <lineage>
        <taxon>Bacteria</taxon>
        <taxon>Bacillati</taxon>
        <taxon>Actinomycetota</taxon>
        <taxon>Coriobacteriia</taxon>
        <taxon>Coriobacteriales</taxon>
        <taxon>Coriobacteriaceae</taxon>
        <taxon>Collinsella</taxon>
    </lineage>
</organism>
<evidence type="ECO:0000313" key="5">
    <source>
        <dbReference type="EMBL" id="MZJ39527.1"/>
    </source>
</evidence>
<dbReference type="RefSeq" id="WP_022093792.1">
    <property type="nucleotide sequence ID" value="NZ_CYYP01000016.1"/>
</dbReference>
<gene>
    <name evidence="3" type="ORF">ERS852381_01649</name>
    <name evidence="5" type="ORF">GT464_06135</name>
    <name evidence="4" type="ORF">PMW86_09085</name>
</gene>
<feature type="compositionally biased region" description="Low complexity" evidence="1">
    <location>
        <begin position="20"/>
        <end position="44"/>
    </location>
</feature>
<feature type="compositionally biased region" description="Basic and acidic residues" evidence="1">
    <location>
        <begin position="49"/>
        <end position="66"/>
    </location>
</feature>
<proteinExistence type="predicted"/>
<accession>A0A174FCK5</accession>
<evidence type="ECO:0000256" key="1">
    <source>
        <dbReference type="SAM" id="MobiDB-lite"/>
    </source>
</evidence>
<keyword evidence="2" id="KW-1133">Transmembrane helix</keyword>
<dbReference type="AlphaFoldDB" id="A0A174FCK5"/>
<dbReference type="EMBL" id="WWSR01000009">
    <property type="protein sequence ID" value="MZJ39527.1"/>
    <property type="molecule type" value="Genomic_DNA"/>
</dbReference>
<protein>
    <submittedName>
        <fullName evidence="3">Uncharacterized protein</fullName>
    </submittedName>
</protein>
<evidence type="ECO:0000313" key="7">
    <source>
        <dbReference type="Proteomes" id="UP000469380"/>
    </source>
</evidence>
<dbReference type="EMBL" id="JAQLEC010000045">
    <property type="protein sequence ID" value="MDB1839741.1"/>
    <property type="molecule type" value="Genomic_DNA"/>
</dbReference>
<feature type="region of interest" description="Disordered" evidence="1">
    <location>
        <begin position="1"/>
        <end position="73"/>
    </location>
</feature>
<dbReference type="EMBL" id="CYYP01000016">
    <property type="protein sequence ID" value="CUO47307.1"/>
    <property type="molecule type" value="Genomic_DNA"/>
</dbReference>
<keyword evidence="2" id="KW-0472">Membrane</keyword>
<evidence type="ECO:0000313" key="6">
    <source>
        <dbReference type="Proteomes" id="UP000095468"/>
    </source>
</evidence>
<reference evidence="5 7" key="2">
    <citation type="journal article" date="2019" name="Nat. Med.">
        <title>A library of human gut bacterial isolates paired with longitudinal multiomics data enables mechanistic microbiome research.</title>
        <authorList>
            <person name="Poyet M."/>
            <person name="Groussin M."/>
            <person name="Gibbons S.M."/>
            <person name="Avila-Pacheco J."/>
            <person name="Jiang X."/>
            <person name="Kearney S.M."/>
            <person name="Perrotta A.R."/>
            <person name="Berdy B."/>
            <person name="Zhao S."/>
            <person name="Lieberman T.D."/>
            <person name="Swanson P.K."/>
            <person name="Smith M."/>
            <person name="Roesemann S."/>
            <person name="Alexander J.E."/>
            <person name="Rich S.A."/>
            <person name="Livny J."/>
            <person name="Vlamakis H."/>
            <person name="Clish C."/>
            <person name="Bullock K."/>
            <person name="Deik A."/>
            <person name="Scott J."/>
            <person name="Pierce K.A."/>
            <person name="Xavier R.J."/>
            <person name="Alm E.J."/>
        </authorList>
    </citation>
    <scope>NUCLEOTIDE SEQUENCE [LARGE SCALE GENOMIC DNA]</scope>
    <source>
        <strain evidence="5 7">BIOML-A20</strain>
    </source>
</reference>